<dbReference type="AlphaFoldDB" id="A0AAN7WXE0"/>
<proteinExistence type="predicted"/>
<accession>A0AAN7WXE0</accession>
<name>A0AAN7WXE0_ELEMC</name>
<comment type="caution">
    <text evidence="1">The sequence shown here is derived from an EMBL/GenBank/DDBJ whole genome shotgun (WGS) entry which is preliminary data.</text>
</comment>
<dbReference type="Proteomes" id="UP001346869">
    <property type="component" value="Unassembled WGS sequence"/>
</dbReference>
<protein>
    <submittedName>
        <fullName evidence="1">Uncharacterized protein</fullName>
    </submittedName>
</protein>
<evidence type="ECO:0000313" key="1">
    <source>
        <dbReference type="EMBL" id="KAK5853143.1"/>
    </source>
</evidence>
<reference evidence="1 2" key="2">
    <citation type="journal article" date="2023" name="Mol. Biol. Evol.">
        <title>Genomics of Secondarily Temperate Adaptation in the Only Non-Antarctic Icefish.</title>
        <authorList>
            <person name="Rivera-Colon A.G."/>
            <person name="Rayamajhi N."/>
            <person name="Minhas B.F."/>
            <person name="Madrigal G."/>
            <person name="Bilyk K.T."/>
            <person name="Yoon V."/>
            <person name="Hune M."/>
            <person name="Gregory S."/>
            <person name="Cheng C.H.C."/>
            <person name="Catchen J.M."/>
        </authorList>
    </citation>
    <scope>NUCLEOTIDE SEQUENCE [LARGE SCALE GENOMIC DNA]</scope>
    <source>
        <strain evidence="1">JMC-PN-2008</strain>
    </source>
</reference>
<reference evidence="1 2" key="1">
    <citation type="journal article" date="2023" name="Genes (Basel)">
        <title>Chromosome-Level Genome Assembly and Circadian Gene Repertoire of the Patagonia Blennie Eleginops maclovinus-The Closest Ancestral Proxy of Antarctic Cryonotothenioids.</title>
        <authorList>
            <person name="Cheng C.C."/>
            <person name="Rivera-Colon A.G."/>
            <person name="Minhas B.F."/>
            <person name="Wilson L."/>
            <person name="Rayamajhi N."/>
            <person name="Vargas-Chacoff L."/>
            <person name="Catchen J.M."/>
        </authorList>
    </citation>
    <scope>NUCLEOTIDE SEQUENCE [LARGE SCALE GENOMIC DNA]</scope>
    <source>
        <strain evidence="1">JMC-PN-2008</strain>
    </source>
</reference>
<evidence type="ECO:0000313" key="2">
    <source>
        <dbReference type="Proteomes" id="UP001346869"/>
    </source>
</evidence>
<dbReference type="EMBL" id="JAUZQC010000020">
    <property type="protein sequence ID" value="KAK5853143.1"/>
    <property type="molecule type" value="Genomic_DNA"/>
</dbReference>
<organism evidence="1 2">
    <name type="scientific">Eleginops maclovinus</name>
    <name type="common">Patagonian blennie</name>
    <name type="synonym">Eleginus maclovinus</name>
    <dbReference type="NCBI Taxonomy" id="56733"/>
    <lineage>
        <taxon>Eukaryota</taxon>
        <taxon>Metazoa</taxon>
        <taxon>Chordata</taxon>
        <taxon>Craniata</taxon>
        <taxon>Vertebrata</taxon>
        <taxon>Euteleostomi</taxon>
        <taxon>Actinopterygii</taxon>
        <taxon>Neopterygii</taxon>
        <taxon>Teleostei</taxon>
        <taxon>Neoteleostei</taxon>
        <taxon>Acanthomorphata</taxon>
        <taxon>Eupercaria</taxon>
        <taxon>Perciformes</taxon>
        <taxon>Notothenioidei</taxon>
        <taxon>Eleginopidae</taxon>
        <taxon>Eleginops</taxon>
    </lineage>
</organism>
<gene>
    <name evidence="1" type="ORF">PBY51_006958</name>
</gene>
<keyword evidence="2" id="KW-1185">Reference proteome</keyword>
<sequence length="76" mass="8585">MGEPLGFHHLLRFSHCVTPKGTYLIRSTTQLLHDTFNCHQTLHSGGATELRRARVVAMATVTQQISKGWKEIERAL</sequence>